<dbReference type="InterPro" id="IPR000192">
    <property type="entry name" value="Aminotrans_V_dom"/>
</dbReference>
<evidence type="ECO:0000256" key="1">
    <source>
        <dbReference type="ARBA" id="ARBA00001933"/>
    </source>
</evidence>
<dbReference type="InterPro" id="IPR015424">
    <property type="entry name" value="PyrdxlP-dep_Trfase"/>
</dbReference>
<dbReference type="PANTHER" id="PTHR43586">
    <property type="entry name" value="CYSTEINE DESULFURASE"/>
    <property type="match status" value="1"/>
</dbReference>
<dbReference type="GO" id="GO:0008483">
    <property type="term" value="F:transaminase activity"/>
    <property type="evidence" value="ECO:0007669"/>
    <property type="project" value="UniProtKB-KW"/>
</dbReference>
<keyword evidence="7" id="KW-0032">Aminotransferase</keyword>
<dbReference type="Proteomes" id="UP001500840">
    <property type="component" value="Unassembled WGS sequence"/>
</dbReference>
<comment type="catalytic activity">
    <reaction evidence="5">
        <text>(sulfur carrier)-H + L-cysteine = (sulfur carrier)-SH + L-alanine</text>
        <dbReference type="Rhea" id="RHEA:43892"/>
        <dbReference type="Rhea" id="RHEA-COMP:14737"/>
        <dbReference type="Rhea" id="RHEA-COMP:14739"/>
        <dbReference type="ChEBI" id="CHEBI:29917"/>
        <dbReference type="ChEBI" id="CHEBI:35235"/>
        <dbReference type="ChEBI" id="CHEBI:57972"/>
        <dbReference type="ChEBI" id="CHEBI:64428"/>
        <dbReference type="EC" id="2.8.1.7"/>
    </reaction>
</comment>
<dbReference type="Pfam" id="PF00266">
    <property type="entry name" value="Aminotran_5"/>
    <property type="match status" value="1"/>
</dbReference>
<comment type="similarity">
    <text evidence="2">Belongs to the class-V pyridoxal-phosphate-dependent aminotransferase family. Csd subfamily.</text>
</comment>
<dbReference type="InterPro" id="IPR015421">
    <property type="entry name" value="PyrdxlP-dep_Trfase_major"/>
</dbReference>
<comment type="caution">
    <text evidence="7">The sequence shown here is derived from an EMBL/GenBank/DDBJ whole genome shotgun (WGS) entry which is preliminary data.</text>
</comment>
<name>A0ABP8NV01_9BACT</name>
<evidence type="ECO:0000259" key="6">
    <source>
        <dbReference type="Pfam" id="PF00266"/>
    </source>
</evidence>
<evidence type="ECO:0000256" key="4">
    <source>
        <dbReference type="ARBA" id="ARBA00022898"/>
    </source>
</evidence>
<proteinExistence type="inferred from homology"/>
<dbReference type="InterPro" id="IPR016454">
    <property type="entry name" value="Cysteine_dSase"/>
</dbReference>
<dbReference type="Gene3D" id="3.90.1150.10">
    <property type="entry name" value="Aspartate Aminotransferase, domain 1"/>
    <property type="match status" value="1"/>
</dbReference>
<dbReference type="Gene3D" id="3.40.640.10">
    <property type="entry name" value="Type I PLP-dependent aspartate aminotransferase-like (Major domain)"/>
    <property type="match status" value="1"/>
</dbReference>
<dbReference type="RefSeq" id="WP_345328491.1">
    <property type="nucleotide sequence ID" value="NZ_BAABGA010000120.1"/>
</dbReference>
<organism evidence="7 8">
    <name type="scientific">Novipirellula rosea</name>
    <dbReference type="NCBI Taxonomy" id="1031540"/>
    <lineage>
        <taxon>Bacteria</taxon>
        <taxon>Pseudomonadati</taxon>
        <taxon>Planctomycetota</taxon>
        <taxon>Planctomycetia</taxon>
        <taxon>Pirellulales</taxon>
        <taxon>Pirellulaceae</taxon>
        <taxon>Novipirellula</taxon>
    </lineage>
</organism>
<dbReference type="PANTHER" id="PTHR43586:SF4">
    <property type="entry name" value="ISOPENICILLIN N EPIMERASE"/>
    <property type="match status" value="1"/>
</dbReference>
<evidence type="ECO:0000256" key="3">
    <source>
        <dbReference type="ARBA" id="ARBA00012239"/>
    </source>
</evidence>
<comment type="cofactor">
    <cofactor evidence="1">
        <name>pyridoxal 5'-phosphate</name>
        <dbReference type="ChEBI" id="CHEBI:597326"/>
    </cofactor>
</comment>
<dbReference type="EC" id="2.8.1.7" evidence="3"/>
<keyword evidence="8" id="KW-1185">Reference proteome</keyword>
<feature type="domain" description="Aminotransferase class V" evidence="6">
    <location>
        <begin position="7"/>
        <end position="379"/>
    </location>
</feature>
<keyword evidence="4" id="KW-0663">Pyridoxal phosphate</keyword>
<keyword evidence="7" id="KW-0808">Transferase</keyword>
<protein>
    <recommendedName>
        <fullName evidence="3">cysteine desulfurase</fullName>
        <ecNumber evidence="3">2.8.1.7</ecNumber>
    </recommendedName>
</protein>
<evidence type="ECO:0000256" key="2">
    <source>
        <dbReference type="ARBA" id="ARBA00010447"/>
    </source>
</evidence>
<reference evidence="8" key="1">
    <citation type="journal article" date="2019" name="Int. J. Syst. Evol. Microbiol.">
        <title>The Global Catalogue of Microorganisms (GCM) 10K type strain sequencing project: providing services to taxonomists for standard genome sequencing and annotation.</title>
        <authorList>
            <consortium name="The Broad Institute Genomics Platform"/>
            <consortium name="The Broad Institute Genome Sequencing Center for Infectious Disease"/>
            <person name="Wu L."/>
            <person name="Ma J."/>
        </authorList>
    </citation>
    <scope>NUCLEOTIDE SEQUENCE [LARGE SCALE GENOMIC DNA]</scope>
    <source>
        <strain evidence="8">JCM 17759</strain>
    </source>
</reference>
<sequence>MMSHGRIYLDHAATSWPKHSDVLDAMDCYARDCGAASGRGQYQSANRADAILRSARLGISRLIGSPAAEGIAFFSNGTQAINAAIAGIVRDGDHVVTTAAEHNSVLRPLSHLAATRDLTLKIVDCDRDGVVRADDVLDAVTDATRLVAVTSASNVTGGEQPIQAIGCGLKKRRSATHSAAFLCDAAQTFGYLPIDVQACGIDLLAAPGHKGGGGPQGTGFLYVSPAWHEQINASVFGGTGSQSESLEMPASMPAKLEPGNLNVAAIAGWDVAIKQIAARDEAVYSETLQTVARQLNEGLRAIESIRVFGKPGRLPIVSLAIDGFQPTDLSAILDAQFSIETRAGLHCAALIHDSIGSAPGGTLRISGSAATTREEIDAVIEAIRQIADAVG</sequence>
<dbReference type="InterPro" id="IPR015422">
    <property type="entry name" value="PyrdxlP-dep_Trfase_small"/>
</dbReference>
<accession>A0ABP8NV01</accession>
<gene>
    <name evidence="7" type="ORF">GCM10023156_71470</name>
</gene>
<evidence type="ECO:0000256" key="5">
    <source>
        <dbReference type="ARBA" id="ARBA00050776"/>
    </source>
</evidence>
<dbReference type="EMBL" id="BAABGA010000120">
    <property type="protein sequence ID" value="GAA4473455.1"/>
    <property type="molecule type" value="Genomic_DNA"/>
</dbReference>
<dbReference type="PIRSF" id="PIRSF005572">
    <property type="entry name" value="NifS"/>
    <property type="match status" value="1"/>
</dbReference>
<evidence type="ECO:0000313" key="8">
    <source>
        <dbReference type="Proteomes" id="UP001500840"/>
    </source>
</evidence>
<dbReference type="SUPFAM" id="SSF53383">
    <property type="entry name" value="PLP-dependent transferases"/>
    <property type="match status" value="1"/>
</dbReference>
<evidence type="ECO:0000313" key="7">
    <source>
        <dbReference type="EMBL" id="GAA4473455.1"/>
    </source>
</evidence>